<evidence type="ECO:0000256" key="4">
    <source>
        <dbReference type="ARBA" id="ARBA00022692"/>
    </source>
</evidence>
<evidence type="ECO:0000256" key="3">
    <source>
        <dbReference type="ARBA" id="ARBA00022679"/>
    </source>
</evidence>
<protein>
    <submittedName>
        <fullName evidence="9">Uncharacterized protein</fullName>
    </submittedName>
</protein>
<comment type="similarity">
    <text evidence="2">Belongs to the glycosyltransferase 43 family.</text>
</comment>
<dbReference type="OrthoDB" id="2156853at2759"/>
<evidence type="ECO:0000256" key="6">
    <source>
        <dbReference type="ARBA" id="ARBA00022989"/>
    </source>
</evidence>
<keyword evidence="7" id="KW-0472">Membrane</keyword>
<dbReference type="EMBL" id="MCGO01000006">
    <property type="protein sequence ID" value="ORY50701.1"/>
    <property type="molecule type" value="Genomic_DNA"/>
</dbReference>
<evidence type="ECO:0000256" key="2">
    <source>
        <dbReference type="ARBA" id="ARBA00007706"/>
    </source>
</evidence>
<dbReference type="Gene3D" id="3.90.550.10">
    <property type="entry name" value="Spore Coat Polysaccharide Biosynthesis Protein SpsA, Chain A"/>
    <property type="match status" value="1"/>
</dbReference>
<evidence type="ECO:0000313" key="9">
    <source>
        <dbReference type="EMBL" id="ORY50701.1"/>
    </source>
</evidence>
<keyword evidence="8" id="KW-0325">Glycoprotein</keyword>
<dbReference type="GO" id="GO:0016020">
    <property type="term" value="C:membrane"/>
    <property type="evidence" value="ECO:0007669"/>
    <property type="project" value="UniProtKB-SubCell"/>
</dbReference>
<evidence type="ECO:0000256" key="7">
    <source>
        <dbReference type="ARBA" id="ARBA00023136"/>
    </source>
</evidence>
<dbReference type="Pfam" id="PF03360">
    <property type="entry name" value="Glyco_transf_43"/>
    <property type="match status" value="1"/>
</dbReference>
<keyword evidence="10" id="KW-1185">Reference proteome</keyword>
<comment type="subcellular location">
    <subcellularLocation>
        <location evidence="1">Membrane</location>
        <topology evidence="1">Single-pass type II membrane protein</topology>
    </subcellularLocation>
</comment>
<dbReference type="InterPro" id="IPR029044">
    <property type="entry name" value="Nucleotide-diphossugar_trans"/>
</dbReference>
<proteinExistence type="inferred from homology"/>
<keyword evidence="5" id="KW-0735">Signal-anchor</keyword>
<dbReference type="GO" id="GO:0015018">
    <property type="term" value="F:galactosylgalactosylxylosylprotein 3-beta-glucuronosyltransferase activity"/>
    <property type="evidence" value="ECO:0007669"/>
    <property type="project" value="InterPro"/>
</dbReference>
<dbReference type="SUPFAM" id="SSF53448">
    <property type="entry name" value="Nucleotide-diphospho-sugar transferases"/>
    <property type="match status" value="1"/>
</dbReference>
<keyword evidence="4" id="KW-0812">Transmembrane</keyword>
<keyword evidence="3" id="KW-0808">Transferase</keyword>
<comment type="caution">
    <text evidence="9">The sequence shown here is derived from an EMBL/GenBank/DDBJ whole genome shotgun (WGS) entry which is preliminary data.</text>
</comment>
<dbReference type="AlphaFoldDB" id="A0A1Y2CUJ3"/>
<reference evidence="9 10" key="1">
    <citation type="submission" date="2016-07" db="EMBL/GenBank/DDBJ databases">
        <title>Pervasive Adenine N6-methylation of Active Genes in Fungi.</title>
        <authorList>
            <consortium name="DOE Joint Genome Institute"/>
            <person name="Mondo S.J."/>
            <person name="Dannebaum R.O."/>
            <person name="Kuo R.C."/>
            <person name="Labutti K."/>
            <person name="Haridas S."/>
            <person name="Kuo A."/>
            <person name="Salamov A."/>
            <person name="Ahrendt S.R."/>
            <person name="Lipzen A."/>
            <person name="Sullivan W."/>
            <person name="Andreopoulos W.B."/>
            <person name="Clum A."/>
            <person name="Lindquist E."/>
            <person name="Daum C."/>
            <person name="Ramamoorthy G.K."/>
            <person name="Gryganskyi A."/>
            <person name="Culley D."/>
            <person name="Magnuson J.K."/>
            <person name="James T.Y."/>
            <person name="O'Malley M.A."/>
            <person name="Stajich J.E."/>
            <person name="Spatafora J.W."/>
            <person name="Visel A."/>
            <person name="Grigoriev I.V."/>
        </authorList>
    </citation>
    <scope>NUCLEOTIDE SEQUENCE [LARGE SCALE GENOMIC DNA]</scope>
    <source>
        <strain evidence="9 10">JEL800</strain>
    </source>
</reference>
<name>A0A1Y2CUJ3_9FUNG</name>
<evidence type="ECO:0000313" key="10">
    <source>
        <dbReference type="Proteomes" id="UP000193642"/>
    </source>
</evidence>
<evidence type="ECO:0000256" key="8">
    <source>
        <dbReference type="ARBA" id="ARBA00023180"/>
    </source>
</evidence>
<evidence type="ECO:0000256" key="5">
    <source>
        <dbReference type="ARBA" id="ARBA00022968"/>
    </source>
</evidence>
<keyword evidence="6" id="KW-1133">Transmembrane helix</keyword>
<evidence type="ECO:0000256" key="1">
    <source>
        <dbReference type="ARBA" id="ARBA00004606"/>
    </source>
</evidence>
<organism evidence="9 10">
    <name type="scientific">Rhizoclosmatium globosum</name>
    <dbReference type="NCBI Taxonomy" id="329046"/>
    <lineage>
        <taxon>Eukaryota</taxon>
        <taxon>Fungi</taxon>
        <taxon>Fungi incertae sedis</taxon>
        <taxon>Chytridiomycota</taxon>
        <taxon>Chytridiomycota incertae sedis</taxon>
        <taxon>Chytridiomycetes</taxon>
        <taxon>Chytridiales</taxon>
        <taxon>Chytriomycetaceae</taxon>
        <taxon>Rhizoclosmatium</taxon>
    </lineage>
</organism>
<dbReference type="InterPro" id="IPR005027">
    <property type="entry name" value="Glyco_trans_43"/>
</dbReference>
<dbReference type="Proteomes" id="UP000193642">
    <property type="component" value="Unassembled WGS sequence"/>
</dbReference>
<dbReference type="STRING" id="329046.A0A1Y2CUJ3"/>
<gene>
    <name evidence="9" type="ORF">BCR33DRAFT_492431</name>
</gene>
<sequence length="405" mass="45880">MISSLKTSADLPEVHLLDTFKTLLTECSADKPCKERANDTAPARFVKFHHPTTCVSHADACKSGGLYSTVCLERSDPMKVNLDKHDTMYLTQCPSYLDICDIQQIMPKIWTKGQLKPLQCSGGRRDANLLDVSPQKGYLSESGIVEWSRGALKKMLLIHELLDQPKAEAIMDELQARPHNVFSVGFPNGFDTSRETLFLITGTFKRPLDDWRADRRAFMGRHITQMKRQEEANAIHCQFSSTCRQLVWVIVEDSDRIDPEVESLLRCSKISYVYFAYGPTKHYGNAQKNALIQYVVELTRAFNFHGPVHPVDDDGYGLAEGYELCYNVKKWSLLPIVGLGPENIEYAALENGKVVVHAGLADRKFPFDYNAIVFHSSIFDKLDRDLTLFWPHPGWAGESELRKCT</sequence>
<accession>A0A1Y2CUJ3</accession>